<keyword evidence="4" id="KW-1185">Reference proteome</keyword>
<proteinExistence type="predicted"/>
<keyword evidence="2" id="KW-1133">Transmembrane helix</keyword>
<sequence>MKLTQPPPRELPPPPSQVGLLDTAAECIHALAQVVTLHQQALWAIIISQLKDGYAVSSTWVCTLLGASSYYLQRAFMFYLLLTAVLLVLVVDLSGCLVMAAATAAAIRRLFLANVPGTVVIPLHFNALPLHNVDWQRHLPRHGALDDFFLPHRETRELIQSMPQPADSLGILQQHMGQFVDAKFSLVSHLITSHLASATMHIPRTAASAEIFSPKGGVNLEGLFRFGPAMFNAKGEYTAKLQVVLAKEEVGRDVSLVLESAMLFSEDAMAVQSVAHLDPLFQLSTSSTVRTGPPYRAWYLLLPEKLLRFWFYPLARSYEYLLSALRQQDSGAPLPPINPSREVDVVLEVYSRFTPPPALQPRLRAMNFTLYQLPDPGAPSRVKVSRMVFVSTVQLTGVARWLTDHPLSTFLLFVAVLFTMFSVVSVGGLLGLLAYVYWRWFRGSLAESFVSGHENDDFYSLPGDMSIAMVKNATAPHLRRHRSSDDYYDSIDISQLRRSQSFNSSPSKKKEVAALSSD</sequence>
<evidence type="ECO:0000313" key="4">
    <source>
        <dbReference type="Proteomes" id="UP000674318"/>
    </source>
</evidence>
<dbReference type="KEGG" id="phet:94289831"/>
<keyword evidence="2" id="KW-0812">Transmembrane</keyword>
<feature type="transmembrane region" description="Helical" evidence="2">
    <location>
        <begin position="78"/>
        <end position="102"/>
    </location>
</feature>
<gene>
    <name evidence="3" type="ORF">JKF63_03756</name>
</gene>
<dbReference type="EMBL" id="JAFJZO010000031">
    <property type="protein sequence ID" value="KAG5497492.1"/>
    <property type="molecule type" value="Genomic_DNA"/>
</dbReference>
<keyword evidence="2" id="KW-0472">Membrane</keyword>
<evidence type="ECO:0000313" key="3">
    <source>
        <dbReference type="EMBL" id="KAG5497492.1"/>
    </source>
</evidence>
<protein>
    <recommendedName>
        <fullName evidence="5">Seipin</fullName>
    </recommendedName>
</protein>
<evidence type="ECO:0000256" key="2">
    <source>
        <dbReference type="SAM" id="Phobius"/>
    </source>
</evidence>
<reference evidence="3 4" key="1">
    <citation type="submission" date="2021-02" db="EMBL/GenBank/DDBJ databases">
        <title>Porcisia hertigi Genome sequencing and assembly.</title>
        <authorList>
            <person name="Almutairi H."/>
            <person name="Gatherer D."/>
        </authorList>
    </citation>
    <scope>NUCLEOTIDE SEQUENCE [LARGE SCALE GENOMIC DNA]</scope>
    <source>
        <strain evidence="3 4">C119</strain>
    </source>
</reference>
<comment type="caution">
    <text evidence="3">The sequence shown here is derived from an EMBL/GenBank/DDBJ whole genome shotgun (WGS) entry which is preliminary data.</text>
</comment>
<organism evidence="3 4">
    <name type="scientific">Porcisia hertigi</name>
    <dbReference type="NCBI Taxonomy" id="2761500"/>
    <lineage>
        <taxon>Eukaryota</taxon>
        <taxon>Discoba</taxon>
        <taxon>Euglenozoa</taxon>
        <taxon>Kinetoplastea</taxon>
        <taxon>Metakinetoplastina</taxon>
        <taxon>Trypanosomatida</taxon>
        <taxon>Trypanosomatidae</taxon>
        <taxon>Leishmaniinae</taxon>
        <taxon>Porcisia</taxon>
    </lineage>
</organism>
<dbReference type="GeneID" id="94289831"/>
<evidence type="ECO:0008006" key="5">
    <source>
        <dbReference type="Google" id="ProtNLM"/>
    </source>
</evidence>
<dbReference type="RefSeq" id="XP_067754960.1">
    <property type="nucleotide sequence ID" value="XM_067899754.1"/>
</dbReference>
<dbReference type="AlphaFoldDB" id="A0A836I3F6"/>
<evidence type="ECO:0000256" key="1">
    <source>
        <dbReference type="SAM" id="MobiDB-lite"/>
    </source>
</evidence>
<dbReference type="Proteomes" id="UP000674318">
    <property type="component" value="Unassembled WGS sequence"/>
</dbReference>
<accession>A0A836I3F6</accession>
<feature type="region of interest" description="Disordered" evidence="1">
    <location>
        <begin position="499"/>
        <end position="518"/>
    </location>
</feature>
<dbReference type="OrthoDB" id="271666at2759"/>
<feature type="transmembrane region" description="Helical" evidence="2">
    <location>
        <begin position="409"/>
        <end position="438"/>
    </location>
</feature>
<name>A0A836I3F6_9TRYP</name>